<evidence type="ECO:0000313" key="5">
    <source>
        <dbReference type="Proteomes" id="UP001499987"/>
    </source>
</evidence>
<dbReference type="SUPFAM" id="SSF63829">
    <property type="entry name" value="Calcium-dependent phosphotriesterase"/>
    <property type="match status" value="1"/>
</dbReference>
<gene>
    <name evidence="4" type="ORF">GCM10009663_72930</name>
</gene>
<dbReference type="EMBL" id="BAAALD010000135">
    <property type="protein sequence ID" value="GAA1123041.1"/>
    <property type="molecule type" value="Genomic_DNA"/>
</dbReference>
<dbReference type="PANTHER" id="PTHR47572:SF4">
    <property type="entry name" value="LACTONASE DRP35"/>
    <property type="match status" value="1"/>
</dbReference>
<dbReference type="InterPro" id="IPR011042">
    <property type="entry name" value="6-blade_b-propeller_TolB-like"/>
</dbReference>
<reference evidence="4 5" key="1">
    <citation type="journal article" date="2019" name="Int. J. Syst. Evol. Microbiol.">
        <title>The Global Catalogue of Microorganisms (GCM) 10K type strain sequencing project: providing services to taxonomists for standard genome sequencing and annotation.</title>
        <authorList>
            <consortium name="The Broad Institute Genomics Platform"/>
            <consortium name="The Broad Institute Genome Sequencing Center for Infectious Disease"/>
            <person name="Wu L."/>
            <person name="Ma J."/>
        </authorList>
    </citation>
    <scope>NUCLEOTIDE SEQUENCE [LARGE SCALE GENOMIC DNA]</scope>
    <source>
        <strain evidence="4 5">JCM 13002</strain>
    </source>
</reference>
<proteinExistence type="inferred from homology"/>
<dbReference type="InterPro" id="IPR013658">
    <property type="entry name" value="SGL"/>
</dbReference>
<comment type="similarity">
    <text evidence="1">Belongs to the SMP-30/CGR1 family.</text>
</comment>
<evidence type="ECO:0000313" key="4">
    <source>
        <dbReference type="EMBL" id="GAA1123041.1"/>
    </source>
</evidence>
<keyword evidence="5" id="KW-1185">Reference proteome</keyword>
<dbReference type="PANTHER" id="PTHR47572">
    <property type="entry name" value="LIPOPROTEIN-RELATED"/>
    <property type="match status" value="1"/>
</dbReference>
<evidence type="ECO:0000259" key="3">
    <source>
        <dbReference type="Pfam" id="PF08450"/>
    </source>
</evidence>
<organism evidence="4 5">
    <name type="scientific">Kitasatospora arboriphila</name>
    <dbReference type="NCBI Taxonomy" id="258052"/>
    <lineage>
        <taxon>Bacteria</taxon>
        <taxon>Bacillati</taxon>
        <taxon>Actinomycetota</taxon>
        <taxon>Actinomycetes</taxon>
        <taxon>Kitasatosporales</taxon>
        <taxon>Streptomycetaceae</taxon>
        <taxon>Kitasatospora</taxon>
    </lineage>
</organism>
<dbReference type="Gene3D" id="2.120.10.30">
    <property type="entry name" value="TolB, C-terminal domain"/>
    <property type="match status" value="1"/>
</dbReference>
<sequence length="282" mass="29766">MPEPRVLLDGLVLGESPRWHDDRLWFCDWGAHELITVDATGTRETAGRVDAFPFCIDPLPDGRLLVLAGSDRRLLRREADGTLVPYADLRPLCDRPWNEVAADGRGNAYANCIGFDLMSGEPPAPGLVALVTPDGTARTVAGDLGFPNGMAVTPDGTTLLVAESYASRITAFDVAPDGSLTGRRTWAEIEGSAPDGISLDAEGALWYADVPNRRCVRVREGGDVLQTVETDRGCFSCALGTPGGTPTLYITAAEWTGTAGATAARTGLLLTAPAPAPPAPRP</sequence>
<feature type="domain" description="SMP-30/Gluconolactonase/LRE-like region" evidence="3">
    <location>
        <begin position="13"/>
        <end position="253"/>
    </location>
</feature>
<evidence type="ECO:0000256" key="1">
    <source>
        <dbReference type="ARBA" id="ARBA00008853"/>
    </source>
</evidence>
<protein>
    <submittedName>
        <fullName evidence="4">SMP-30/gluconolactonase/LRE family protein</fullName>
    </submittedName>
</protein>
<accession>A0ABN1U609</accession>
<evidence type="ECO:0000256" key="2">
    <source>
        <dbReference type="ARBA" id="ARBA00022801"/>
    </source>
</evidence>
<keyword evidence="2" id="KW-0378">Hydrolase</keyword>
<dbReference type="Proteomes" id="UP001499987">
    <property type="component" value="Unassembled WGS sequence"/>
</dbReference>
<dbReference type="RefSeq" id="WP_344628048.1">
    <property type="nucleotide sequence ID" value="NZ_BAAALD010000135.1"/>
</dbReference>
<dbReference type="InterPro" id="IPR051262">
    <property type="entry name" value="SMP-30/CGR1_Lactonase"/>
</dbReference>
<dbReference type="Pfam" id="PF08450">
    <property type="entry name" value="SGL"/>
    <property type="match status" value="1"/>
</dbReference>
<name>A0ABN1U609_9ACTN</name>
<comment type="caution">
    <text evidence="4">The sequence shown here is derived from an EMBL/GenBank/DDBJ whole genome shotgun (WGS) entry which is preliminary data.</text>
</comment>